<protein>
    <recommendedName>
        <fullName evidence="2">UspA domain-containing protein</fullName>
    </recommendedName>
</protein>
<dbReference type="SUPFAM" id="SSF52402">
    <property type="entry name" value="Adenine nucleotide alpha hydrolases-like"/>
    <property type="match status" value="2"/>
</dbReference>
<feature type="domain" description="UspA" evidence="2">
    <location>
        <begin position="4"/>
        <end position="135"/>
    </location>
</feature>
<comment type="caution">
    <text evidence="3">The sequence shown here is derived from an EMBL/GenBank/DDBJ whole genome shotgun (WGS) entry which is preliminary data.</text>
</comment>
<dbReference type="Proteomes" id="UP000322791">
    <property type="component" value="Unassembled WGS sequence"/>
</dbReference>
<evidence type="ECO:0000256" key="1">
    <source>
        <dbReference type="ARBA" id="ARBA00008791"/>
    </source>
</evidence>
<organism evidence="3 4">
    <name type="scientific">Hymenobacter lutimineralis</name>
    <dbReference type="NCBI Taxonomy" id="2606448"/>
    <lineage>
        <taxon>Bacteria</taxon>
        <taxon>Pseudomonadati</taxon>
        <taxon>Bacteroidota</taxon>
        <taxon>Cytophagia</taxon>
        <taxon>Cytophagales</taxon>
        <taxon>Hymenobacteraceae</taxon>
        <taxon>Hymenobacter</taxon>
    </lineage>
</organism>
<dbReference type="Pfam" id="PF00582">
    <property type="entry name" value="Usp"/>
    <property type="match status" value="2"/>
</dbReference>
<evidence type="ECO:0000313" key="3">
    <source>
        <dbReference type="EMBL" id="TYZ11000.1"/>
    </source>
</evidence>
<dbReference type="InterPro" id="IPR006016">
    <property type="entry name" value="UspA"/>
</dbReference>
<sequence length="272" mass="28954">MAAPLLVLTDFSPAADQALAYAAALAAHLNTSLVLLHVRRTSWLDPETFSGKIPHLSEGEIAAALALRTAAVQVPVRVEVASAQMMQATREVIAHHQPQLLVVGKPDSEAIPDPLVHTTSLDLLRECRLPLLIVPVGSTAAVPPRAAVLSADDYPVQLPAAIAALPRQLLAPDAVLTLVHVVEPEESDSCATAHTRMLQAGILTGFEQVRPRGVRHLEVAVGIREAAHDAQADLLLLLARRRSVLGSLFHRSITADVIRHATLPVLALPATE</sequence>
<accession>A0A5D6V6R7</accession>
<dbReference type="Gene3D" id="3.40.50.620">
    <property type="entry name" value="HUPs"/>
    <property type="match status" value="2"/>
</dbReference>
<evidence type="ECO:0000259" key="2">
    <source>
        <dbReference type="Pfam" id="PF00582"/>
    </source>
</evidence>
<dbReference type="AlphaFoldDB" id="A0A5D6V6R7"/>
<dbReference type="PANTHER" id="PTHR46268">
    <property type="entry name" value="STRESS RESPONSE PROTEIN NHAX"/>
    <property type="match status" value="1"/>
</dbReference>
<gene>
    <name evidence="3" type="ORF">FY528_08090</name>
</gene>
<proteinExistence type="inferred from homology"/>
<name>A0A5D6V6R7_9BACT</name>
<comment type="similarity">
    <text evidence="1">Belongs to the universal stress protein A family.</text>
</comment>
<keyword evidence="4" id="KW-1185">Reference proteome</keyword>
<feature type="domain" description="UspA" evidence="2">
    <location>
        <begin position="167"/>
        <end position="268"/>
    </location>
</feature>
<evidence type="ECO:0000313" key="4">
    <source>
        <dbReference type="Proteomes" id="UP000322791"/>
    </source>
</evidence>
<dbReference type="EMBL" id="VTHL01000006">
    <property type="protein sequence ID" value="TYZ11000.1"/>
    <property type="molecule type" value="Genomic_DNA"/>
</dbReference>
<dbReference type="PANTHER" id="PTHR46268:SF6">
    <property type="entry name" value="UNIVERSAL STRESS PROTEIN UP12"/>
    <property type="match status" value="1"/>
</dbReference>
<dbReference type="RefSeq" id="WP_149070485.1">
    <property type="nucleotide sequence ID" value="NZ_VTHL01000006.1"/>
</dbReference>
<reference evidence="3 4" key="1">
    <citation type="submission" date="2019-08" db="EMBL/GenBank/DDBJ databases">
        <authorList>
            <person name="Seo M.-J."/>
        </authorList>
    </citation>
    <scope>NUCLEOTIDE SEQUENCE [LARGE SCALE GENOMIC DNA]</scope>
    <source>
        <strain evidence="3 4">KIGAM108</strain>
    </source>
</reference>
<dbReference type="InterPro" id="IPR014729">
    <property type="entry name" value="Rossmann-like_a/b/a_fold"/>
</dbReference>